<keyword evidence="7" id="KW-1185">Reference proteome</keyword>
<dbReference type="InterPro" id="IPR050705">
    <property type="entry name" value="Cytochrome_P450_3A"/>
</dbReference>
<evidence type="ECO:0000256" key="2">
    <source>
        <dbReference type="ARBA" id="ARBA00022617"/>
    </source>
</evidence>
<dbReference type="Pfam" id="PF00067">
    <property type="entry name" value="p450"/>
    <property type="match status" value="1"/>
</dbReference>
<accession>A0ABX7VTI2</accession>
<keyword evidence="2" id="KW-0349">Heme</keyword>
<dbReference type="InterPro" id="IPR002401">
    <property type="entry name" value="Cyt_P450_E_grp-I"/>
</dbReference>
<reference evidence="6 7" key="1">
    <citation type="submission" date="2019-12" db="EMBL/GenBank/DDBJ databases">
        <title>The whole genome sequencing of a strain isolated from a Mars analog, Dalangtan Playa.</title>
        <authorList>
            <person name="Huang T."/>
        </authorList>
    </citation>
    <scope>NUCLEOTIDE SEQUENCE [LARGE SCALE GENOMIC DNA]</scope>
    <source>
        <strain evidence="6 7">DP4-553-S</strain>
    </source>
</reference>
<evidence type="ECO:0000313" key="6">
    <source>
        <dbReference type="EMBL" id="QTM98900.1"/>
    </source>
</evidence>
<evidence type="ECO:0000256" key="3">
    <source>
        <dbReference type="ARBA" id="ARBA00022723"/>
    </source>
</evidence>
<name>A0ABX7VTI2_9BACI</name>
<sequence>MARDTRIPREKGLDNSLSLMQEGYLYIPNRCRRFQSNIFETRLLGQKAICMGGEEAAEIFYDNDRFQRKGAAPKRVQKTLFGVNGVQTMDGAAHHHRKQLFMSLMTEKRLKVLNDITAEQWQASISEWEKQDKVVLLEEARQIMYRIGCKWAGVPVKEKQVEQHAGDLGAMIDAFGAVGPRYQKGRRARTRMEQWARQIVTDVRNGKLEPPEESAAYAMAFHLDLNNRRLSTQMAAVELLNIIRPIVAISRFITFGAMAMHDHPEVREKVKKDRESYRKWFVQEIRRFYPFGPFTGARVRRNFTWKGHAFKKGTLVLLDLYGTNHHPEIWEEPEQFRPERFRHWKGSPFDFIPQGGGEYDMGHRCAGEWVTIEVMKTSLAFLTMIDYEVPPQDKSIDMARMPTLPKSRFVITNVTSRR</sequence>
<evidence type="ECO:0000256" key="5">
    <source>
        <dbReference type="ARBA" id="ARBA00023004"/>
    </source>
</evidence>
<keyword evidence="5" id="KW-0408">Iron</keyword>
<keyword evidence="4" id="KW-0560">Oxidoreductase</keyword>
<evidence type="ECO:0000256" key="4">
    <source>
        <dbReference type="ARBA" id="ARBA00023002"/>
    </source>
</evidence>
<dbReference type="PANTHER" id="PTHR24302">
    <property type="entry name" value="CYTOCHROME P450 FAMILY 3"/>
    <property type="match status" value="1"/>
</dbReference>
<dbReference type="PRINTS" id="PR00463">
    <property type="entry name" value="EP450I"/>
</dbReference>
<dbReference type="InterPro" id="IPR036396">
    <property type="entry name" value="Cyt_P450_sf"/>
</dbReference>
<dbReference type="Gene3D" id="1.10.630.10">
    <property type="entry name" value="Cytochrome P450"/>
    <property type="match status" value="1"/>
</dbReference>
<proteinExistence type="inferred from homology"/>
<dbReference type="PANTHER" id="PTHR24302:SF15">
    <property type="entry name" value="FATTY-ACID PEROXYGENASE"/>
    <property type="match status" value="1"/>
</dbReference>
<dbReference type="EMBL" id="CP046956">
    <property type="protein sequence ID" value="QTM98900.1"/>
    <property type="molecule type" value="Genomic_DNA"/>
</dbReference>
<keyword evidence="3" id="KW-0479">Metal-binding</keyword>
<dbReference type="CDD" id="cd11067">
    <property type="entry name" value="CYP152"/>
    <property type="match status" value="1"/>
</dbReference>
<protein>
    <submittedName>
        <fullName evidence="6">Cytochrome P450</fullName>
    </submittedName>
</protein>
<comment type="similarity">
    <text evidence="1">Belongs to the cytochrome P450 family.</text>
</comment>
<dbReference type="SUPFAM" id="SSF48264">
    <property type="entry name" value="Cytochrome P450"/>
    <property type="match status" value="1"/>
</dbReference>
<dbReference type="Proteomes" id="UP000665043">
    <property type="component" value="Chromosome"/>
</dbReference>
<evidence type="ECO:0000256" key="1">
    <source>
        <dbReference type="ARBA" id="ARBA00010617"/>
    </source>
</evidence>
<dbReference type="RefSeq" id="WP_209367912.1">
    <property type="nucleotide sequence ID" value="NZ_CP046956.1"/>
</dbReference>
<organism evidence="6 7">
    <name type="scientific">Sediminibacillus dalangtanensis</name>
    <dbReference type="NCBI Taxonomy" id="2729421"/>
    <lineage>
        <taxon>Bacteria</taxon>
        <taxon>Bacillati</taxon>
        <taxon>Bacillota</taxon>
        <taxon>Bacilli</taxon>
        <taxon>Bacillales</taxon>
        <taxon>Bacillaceae</taxon>
        <taxon>Sediminibacillus</taxon>
    </lineage>
</organism>
<gene>
    <name evidence="6" type="ORF">ERJ70_06055</name>
</gene>
<evidence type="ECO:0000313" key="7">
    <source>
        <dbReference type="Proteomes" id="UP000665043"/>
    </source>
</evidence>
<dbReference type="InterPro" id="IPR001128">
    <property type="entry name" value="Cyt_P450"/>
</dbReference>